<reference evidence="1" key="1">
    <citation type="submission" date="2021-01" db="EMBL/GenBank/DDBJ databases">
        <authorList>
            <person name="Corre E."/>
            <person name="Pelletier E."/>
            <person name="Niang G."/>
            <person name="Scheremetjew M."/>
            <person name="Finn R."/>
            <person name="Kale V."/>
            <person name="Holt S."/>
            <person name="Cochrane G."/>
            <person name="Meng A."/>
            <person name="Brown T."/>
            <person name="Cohen L."/>
        </authorList>
    </citation>
    <scope>NUCLEOTIDE SEQUENCE</scope>
    <source>
        <strain evidence="1">NIES-381</strain>
    </source>
</reference>
<dbReference type="AlphaFoldDB" id="A0A7S1J1H1"/>
<evidence type="ECO:0000313" key="1">
    <source>
        <dbReference type="EMBL" id="CAD9029368.1"/>
    </source>
</evidence>
<accession>A0A7S1J1H1</accession>
<dbReference type="EMBL" id="HBGA01108741">
    <property type="protein sequence ID" value="CAD9029368.1"/>
    <property type="molecule type" value="Transcribed_RNA"/>
</dbReference>
<sequence length="116" mass="12913">MGFRVRYASLDHDKSCTDQRRHVHSLVADSTSSNPIFLCVGPGNAPLFDTALVAYPILPQPLTPISTHNLTLLCNYHVAPRLVTFTQAEHLKSKGIGYLPLRCLFFLDISPNPRLI</sequence>
<organism evidence="1">
    <name type="scientific">Eutreptiella gymnastica</name>
    <dbReference type="NCBI Taxonomy" id="73025"/>
    <lineage>
        <taxon>Eukaryota</taxon>
        <taxon>Discoba</taxon>
        <taxon>Euglenozoa</taxon>
        <taxon>Euglenida</taxon>
        <taxon>Spirocuta</taxon>
        <taxon>Euglenophyceae</taxon>
        <taxon>Eutreptiales</taxon>
        <taxon>Eutreptiaceae</taxon>
        <taxon>Eutreptiella</taxon>
    </lineage>
</organism>
<name>A0A7S1J1H1_9EUGL</name>
<protein>
    <submittedName>
        <fullName evidence="1">Uncharacterized protein</fullName>
    </submittedName>
</protein>
<gene>
    <name evidence="1" type="ORF">EGYM00392_LOCUS40505</name>
</gene>
<proteinExistence type="predicted"/>